<dbReference type="SUPFAM" id="SSF81606">
    <property type="entry name" value="PP2C-like"/>
    <property type="match status" value="1"/>
</dbReference>
<evidence type="ECO:0000256" key="5">
    <source>
        <dbReference type="ARBA" id="ARBA00022840"/>
    </source>
</evidence>
<keyword evidence="4 8" id="KW-0418">Kinase</keyword>
<dbReference type="Pfam" id="PF00069">
    <property type="entry name" value="Pkinase"/>
    <property type="match status" value="1"/>
</dbReference>
<keyword evidence="9" id="KW-1185">Reference proteome</keyword>
<dbReference type="Gene3D" id="3.30.200.20">
    <property type="entry name" value="Phosphorylase Kinase, domain 1"/>
    <property type="match status" value="1"/>
</dbReference>
<comment type="caution">
    <text evidence="8">The sequence shown here is derived from an EMBL/GenBank/DDBJ whole genome shotgun (WGS) entry which is preliminary data.</text>
</comment>
<dbReference type="PANTHER" id="PTHR24351">
    <property type="entry name" value="RIBOSOMAL PROTEIN S6 KINASE"/>
    <property type="match status" value="1"/>
</dbReference>
<dbReference type="PROSITE" id="PS50011">
    <property type="entry name" value="PROTEIN_KINASE_DOM"/>
    <property type="match status" value="1"/>
</dbReference>
<dbReference type="InterPro" id="IPR008266">
    <property type="entry name" value="Tyr_kinase_AS"/>
</dbReference>
<reference evidence="8" key="1">
    <citation type="submission" date="2020-11" db="EMBL/GenBank/DDBJ databases">
        <title>Novosphingobium aureum sp. nov., a marine bacterium isolated from sediment of a salt flat.</title>
        <authorList>
            <person name="Yoo Y."/>
            <person name="Kim J.-J."/>
        </authorList>
    </citation>
    <scope>NUCLEOTIDE SEQUENCE</scope>
    <source>
        <strain evidence="8">YJ-S2-02</strain>
    </source>
</reference>
<dbReference type="PROSITE" id="PS00109">
    <property type="entry name" value="PROTEIN_KINASE_TYR"/>
    <property type="match status" value="1"/>
</dbReference>
<proteinExistence type="predicted"/>
<dbReference type="SMART" id="SM00220">
    <property type="entry name" value="S_TKc"/>
    <property type="match status" value="1"/>
</dbReference>
<protein>
    <submittedName>
        <fullName evidence="8">Protein kinase</fullName>
    </submittedName>
</protein>
<dbReference type="GO" id="GO:0004674">
    <property type="term" value="F:protein serine/threonine kinase activity"/>
    <property type="evidence" value="ECO:0007669"/>
    <property type="project" value="UniProtKB-KW"/>
</dbReference>
<keyword evidence="5" id="KW-0067">ATP-binding</keyword>
<dbReference type="AlphaFoldDB" id="A0A931HD97"/>
<dbReference type="SMART" id="SM00332">
    <property type="entry name" value="PP2Cc"/>
    <property type="match status" value="1"/>
</dbReference>
<evidence type="ECO:0000256" key="4">
    <source>
        <dbReference type="ARBA" id="ARBA00022777"/>
    </source>
</evidence>
<name>A0A931HD97_9SPHN</name>
<dbReference type="SUPFAM" id="SSF56112">
    <property type="entry name" value="Protein kinase-like (PK-like)"/>
    <property type="match status" value="1"/>
</dbReference>
<keyword evidence="3" id="KW-0547">Nucleotide-binding</keyword>
<dbReference type="Gene3D" id="3.60.40.10">
    <property type="entry name" value="PPM-type phosphatase domain"/>
    <property type="match status" value="1"/>
</dbReference>
<feature type="domain" description="PPM-type phosphatase" evidence="7">
    <location>
        <begin position="8"/>
        <end position="241"/>
    </location>
</feature>
<evidence type="ECO:0000259" key="6">
    <source>
        <dbReference type="PROSITE" id="PS50011"/>
    </source>
</evidence>
<evidence type="ECO:0000259" key="7">
    <source>
        <dbReference type="PROSITE" id="PS51746"/>
    </source>
</evidence>
<evidence type="ECO:0000256" key="1">
    <source>
        <dbReference type="ARBA" id="ARBA00022527"/>
    </source>
</evidence>
<evidence type="ECO:0000313" key="9">
    <source>
        <dbReference type="Proteomes" id="UP000617634"/>
    </source>
</evidence>
<dbReference type="EMBL" id="JADZGI010000002">
    <property type="protein sequence ID" value="MBH0113945.1"/>
    <property type="molecule type" value="Genomic_DNA"/>
</dbReference>
<dbReference type="InterPro" id="IPR011009">
    <property type="entry name" value="Kinase-like_dom_sf"/>
</dbReference>
<dbReference type="PROSITE" id="PS51746">
    <property type="entry name" value="PPM_2"/>
    <property type="match status" value="1"/>
</dbReference>
<dbReference type="CDD" id="cd14014">
    <property type="entry name" value="STKc_PknB_like"/>
    <property type="match status" value="1"/>
</dbReference>
<evidence type="ECO:0000256" key="3">
    <source>
        <dbReference type="ARBA" id="ARBA00022741"/>
    </source>
</evidence>
<evidence type="ECO:0000256" key="2">
    <source>
        <dbReference type="ARBA" id="ARBA00022679"/>
    </source>
</evidence>
<dbReference type="Proteomes" id="UP000617634">
    <property type="component" value="Unassembled WGS sequence"/>
</dbReference>
<evidence type="ECO:0000313" key="8">
    <source>
        <dbReference type="EMBL" id="MBH0113945.1"/>
    </source>
</evidence>
<dbReference type="InterPro" id="IPR001932">
    <property type="entry name" value="PPM-type_phosphatase-like_dom"/>
</dbReference>
<dbReference type="RefSeq" id="WP_197164922.1">
    <property type="nucleotide sequence ID" value="NZ_JADZGI010000002.1"/>
</dbReference>
<keyword evidence="1" id="KW-0723">Serine/threonine-protein kinase</keyword>
<dbReference type="Pfam" id="PF13672">
    <property type="entry name" value="PP2C_2"/>
    <property type="match status" value="1"/>
</dbReference>
<dbReference type="InterPro" id="IPR000719">
    <property type="entry name" value="Prot_kinase_dom"/>
</dbReference>
<dbReference type="CDD" id="cd00143">
    <property type="entry name" value="PP2Cc"/>
    <property type="match status" value="1"/>
</dbReference>
<dbReference type="InterPro" id="IPR036457">
    <property type="entry name" value="PPM-type-like_dom_sf"/>
</dbReference>
<gene>
    <name evidence="8" type="ORF">I5E68_13440</name>
</gene>
<accession>A0A931HD97</accession>
<feature type="domain" description="Protein kinase" evidence="6">
    <location>
        <begin position="274"/>
        <end position="541"/>
    </location>
</feature>
<organism evidence="8 9">
    <name type="scientific">Novosphingobium aureum</name>
    <dbReference type="NCBI Taxonomy" id="2792964"/>
    <lineage>
        <taxon>Bacteria</taxon>
        <taxon>Pseudomonadati</taxon>
        <taxon>Pseudomonadota</taxon>
        <taxon>Alphaproteobacteria</taxon>
        <taxon>Sphingomonadales</taxon>
        <taxon>Sphingomonadaceae</taxon>
        <taxon>Novosphingobium</taxon>
    </lineage>
</organism>
<dbReference type="GO" id="GO:0005524">
    <property type="term" value="F:ATP binding"/>
    <property type="evidence" value="ECO:0007669"/>
    <property type="project" value="UniProtKB-KW"/>
</dbReference>
<dbReference type="Gene3D" id="1.10.510.10">
    <property type="entry name" value="Transferase(Phosphotransferase) domain 1"/>
    <property type="match status" value="1"/>
</dbReference>
<keyword evidence="2" id="KW-0808">Transferase</keyword>
<dbReference type="SMART" id="SM00331">
    <property type="entry name" value="PP2C_SIG"/>
    <property type="match status" value="1"/>
</dbReference>
<sequence length="594" mass="63907">MAAQLTVRHGVCSLPGLKDENQDFADACVPGPVALTLKGAAFALADGISTSARGREAAQVAVSSFLIDYLATPEAWSVRTSAERVISAVNSWLFARNTGESDPHLEDGERERGLVCTFSALVLKGRSAYVFHAGDSRVTHVSHACARILTEPHRVDLGGGESLLARALGIGRQVEIDHRQVPVSAGDVFILTSDGVHDHLPPAALLAAARNEDCEEAARSLVEAALQAGSRDNLTAQVVRIDTLPDGHLDDVIGEDVTLPPAPLLSAGQHFEGLSILRTLHSGHRSHVYLVREEASGRRLVLKAPSTENAGDPDALRHLMLEEWVARRVRSGHVLQAPPPSSARRHAYALFDHLEGETLEDWAHVRRETDLAAVRAIVKQVASGLLALHRREILHCDLRPANVMIDGEGTVRIIDFGSALVAGLEEIAPRAADAIHAGTMQFTAPEIWLGHMPSRASDLWSLGALTYFLLTGSLPYGPRLSAARTRSAQRKLRYIPASEVNPQVPEWMDAAVARAVALDPAQRYAELSEFTYDLGKPNPSLAAVGPRPLLARKPERVWQAISALLAAALLASLLAPRAPGPVPSITAKTKERAR</sequence>